<comment type="cofactor">
    <cofactor evidence="9">
        <name>[2Fe-2S] cluster</name>
        <dbReference type="ChEBI" id="CHEBI:190135"/>
    </cofactor>
</comment>
<evidence type="ECO:0000256" key="1">
    <source>
        <dbReference type="ARBA" id="ARBA00002494"/>
    </source>
</evidence>
<dbReference type="GO" id="GO:0016020">
    <property type="term" value="C:membrane"/>
    <property type="evidence" value="ECO:0007669"/>
    <property type="project" value="InterPro"/>
</dbReference>
<feature type="region of interest" description="Disordered" evidence="10">
    <location>
        <begin position="1"/>
        <end position="40"/>
    </location>
</feature>
<protein>
    <recommendedName>
        <fullName evidence="2">Cytochrome bc1 complex Rieske iron-sulfur subunit</fullName>
    </recommendedName>
    <alternativeName>
        <fullName evidence="8">Cytochrome bc1 reductase complex subunit QcrA</fullName>
    </alternativeName>
</protein>
<comment type="caution">
    <text evidence="12">The sequence shown here is derived from an EMBL/GenBank/DDBJ whole genome shotgun (WGS) entry which is preliminary data.</text>
</comment>
<dbReference type="CDD" id="cd03467">
    <property type="entry name" value="Rieske"/>
    <property type="match status" value="1"/>
</dbReference>
<dbReference type="GO" id="GO:0046872">
    <property type="term" value="F:metal ion binding"/>
    <property type="evidence" value="ECO:0007669"/>
    <property type="project" value="UniProtKB-KW"/>
</dbReference>
<reference evidence="12 13" key="1">
    <citation type="submission" date="2016-12" db="EMBL/GenBank/DDBJ databases">
        <title>The draft genome sequence of Actinophytocola xinjiangensis.</title>
        <authorList>
            <person name="Wang W."/>
            <person name="Yuan L."/>
        </authorList>
    </citation>
    <scope>NUCLEOTIDE SEQUENCE [LARGE SCALE GENOMIC DNA]</scope>
    <source>
        <strain evidence="12 13">CGMCC 4.4663</strain>
    </source>
</reference>
<dbReference type="GO" id="GO:0004497">
    <property type="term" value="F:monooxygenase activity"/>
    <property type="evidence" value="ECO:0007669"/>
    <property type="project" value="UniProtKB-ARBA"/>
</dbReference>
<dbReference type="PRINTS" id="PR00162">
    <property type="entry name" value="RIESKE"/>
</dbReference>
<sequence length="136" mass="13657">MESQQVTVTADGEIVTGDAPADTTTPDTTQPAPPETTEEVPAGLASTADIPVGGGTVFADQEVVITQPTEGEFRAFSAVCTHQGCLVGNVQAGTINCDCHGSKFAVADGSVTAGPASSPLPERAVRVTGDQISLTG</sequence>
<dbReference type="GO" id="GO:0051537">
    <property type="term" value="F:2 iron, 2 sulfur cluster binding"/>
    <property type="evidence" value="ECO:0007669"/>
    <property type="project" value="UniProtKB-KW"/>
</dbReference>
<evidence type="ECO:0000256" key="2">
    <source>
        <dbReference type="ARBA" id="ARBA00015816"/>
    </source>
</evidence>
<dbReference type="InterPro" id="IPR036922">
    <property type="entry name" value="Rieske_2Fe-2S_sf"/>
</dbReference>
<dbReference type="InterPro" id="IPR005805">
    <property type="entry name" value="Rieske_Fe-S_prot_C"/>
</dbReference>
<organism evidence="12 13">
    <name type="scientific">Actinophytocola xinjiangensis</name>
    <dbReference type="NCBI Taxonomy" id="485602"/>
    <lineage>
        <taxon>Bacteria</taxon>
        <taxon>Bacillati</taxon>
        <taxon>Actinomycetota</taxon>
        <taxon>Actinomycetes</taxon>
        <taxon>Pseudonocardiales</taxon>
        <taxon>Pseudonocardiaceae</taxon>
    </lineage>
</organism>
<dbReference type="PROSITE" id="PS51296">
    <property type="entry name" value="RIESKE"/>
    <property type="match status" value="1"/>
</dbReference>
<evidence type="ECO:0000259" key="11">
    <source>
        <dbReference type="PROSITE" id="PS51296"/>
    </source>
</evidence>
<dbReference type="SUPFAM" id="SSF50022">
    <property type="entry name" value="ISP domain"/>
    <property type="match status" value="1"/>
</dbReference>
<evidence type="ECO:0000256" key="8">
    <source>
        <dbReference type="ARBA" id="ARBA00029586"/>
    </source>
</evidence>
<dbReference type="FunFam" id="2.102.10.10:FF:000016">
    <property type="entry name" value="Nitrite reductase/ring-hydroxylating ferredoxin subunit"/>
    <property type="match status" value="1"/>
</dbReference>
<evidence type="ECO:0000313" key="12">
    <source>
        <dbReference type="EMBL" id="OLF06884.1"/>
    </source>
</evidence>
<keyword evidence="5" id="KW-0408">Iron</keyword>
<evidence type="ECO:0000313" key="13">
    <source>
        <dbReference type="Proteomes" id="UP000185696"/>
    </source>
</evidence>
<dbReference type="EMBL" id="MSIF01000019">
    <property type="protein sequence ID" value="OLF06884.1"/>
    <property type="molecule type" value="Genomic_DNA"/>
</dbReference>
<evidence type="ECO:0000256" key="4">
    <source>
        <dbReference type="ARBA" id="ARBA00022723"/>
    </source>
</evidence>
<name>A0A7Z0WGT6_9PSEU</name>
<accession>A0A7Z0WGT6</accession>
<keyword evidence="3" id="KW-0001">2Fe-2S</keyword>
<feature type="compositionally biased region" description="Low complexity" evidence="10">
    <location>
        <begin position="18"/>
        <end position="30"/>
    </location>
</feature>
<keyword evidence="7" id="KW-1015">Disulfide bond</keyword>
<dbReference type="Pfam" id="PF00355">
    <property type="entry name" value="Rieske"/>
    <property type="match status" value="1"/>
</dbReference>
<evidence type="ECO:0000256" key="7">
    <source>
        <dbReference type="ARBA" id="ARBA00023157"/>
    </source>
</evidence>
<gene>
    <name evidence="12" type="ORF">BLA60_30305</name>
</gene>
<evidence type="ECO:0000256" key="5">
    <source>
        <dbReference type="ARBA" id="ARBA00023004"/>
    </source>
</evidence>
<keyword evidence="13" id="KW-1185">Reference proteome</keyword>
<keyword evidence="4" id="KW-0479">Metal-binding</keyword>
<dbReference type="Proteomes" id="UP000185696">
    <property type="component" value="Unassembled WGS sequence"/>
</dbReference>
<keyword evidence="6" id="KW-0411">Iron-sulfur</keyword>
<evidence type="ECO:0000256" key="9">
    <source>
        <dbReference type="ARBA" id="ARBA00034078"/>
    </source>
</evidence>
<dbReference type="Gene3D" id="2.102.10.10">
    <property type="entry name" value="Rieske [2Fe-2S] iron-sulphur domain"/>
    <property type="match status" value="1"/>
</dbReference>
<dbReference type="InterPro" id="IPR014349">
    <property type="entry name" value="Rieske_Fe-S_prot"/>
</dbReference>
<dbReference type="PANTHER" id="PTHR10134">
    <property type="entry name" value="CYTOCHROME B-C1 COMPLEX SUBUNIT RIESKE, MITOCHONDRIAL"/>
    <property type="match status" value="1"/>
</dbReference>
<dbReference type="GO" id="GO:0016705">
    <property type="term" value="F:oxidoreductase activity, acting on paired donors, with incorporation or reduction of molecular oxygen"/>
    <property type="evidence" value="ECO:0007669"/>
    <property type="project" value="UniProtKB-ARBA"/>
</dbReference>
<feature type="domain" description="Rieske" evidence="11">
    <location>
        <begin position="42"/>
        <end position="134"/>
    </location>
</feature>
<proteinExistence type="predicted"/>
<evidence type="ECO:0000256" key="3">
    <source>
        <dbReference type="ARBA" id="ARBA00022714"/>
    </source>
</evidence>
<comment type="function">
    <text evidence="1">Iron-sulfur subunit of the cytochrome bc1 complex, an essential component of the respiratory electron transport chain required for ATP synthesis. The bc1 complex catalyzes the oxidation of menaquinol and the reduction of cytochrome c in the respiratory chain. The bc1 complex operates through a Q-cycle mechanism that couples electron transfer to generation of the proton gradient that drives ATP synthesis.</text>
</comment>
<dbReference type="AlphaFoldDB" id="A0A7Z0WGT6"/>
<evidence type="ECO:0000256" key="10">
    <source>
        <dbReference type="SAM" id="MobiDB-lite"/>
    </source>
</evidence>
<evidence type="ECO:0000256" key="6">
    <source>
        <dbReference type="ARBA" id="ARBA00023014"/>
    </source>
</evidence>
<dbReference type="InterPro" id="IPR017941">
    <property type="entry name" value="Rieske_2Fe-2S"/>
</dbReference>